<keyword evidence="3 7" id="KW-0540">Nuclease</keyword>
<dbReference type="GO" id="GO:0001682">
    <property type="term" value="P:tRNA 5'-leader removal"/>
    <property type="evidence" value="ECO:0007669"/>
    <property type="project" value="UniProtKB-UniRule"/>
</dbReference>
<dbReference type="PROSITE" id="PS00648">
    <property type="entry name" value="RIBONUCLEASE_P"/>
    <property type="match status" value="1"/>
</dbReference>
<dbReference type="SUPFAM" id="SSF54211">
    <property type="entry name" value="Ribosomal protein S5 domain 2-like"/>
    <property type="match status" value="1"/>
</dbReference>
<feature type="region of interest" description="Disordered" evidence="9">
    <location>
        <begin position="109"/>
        <end position="129"/>
    </location>
</feature>
<comment type="function">
    <text evidence="1 7">RNaseP catalyzes the removal of the 5'-leader sequence from pre-tRNA to produce the mature 5'-terminus. It can also cleave other RNA substrates such as 4.5S RNA. The protein component plays an auxiliary but essential role in vivo by binding to the 5'-leader sequence and broadening the substrate specificity of the ribozyme.</text>
</comment>
<dbReference type="GO" id="GO:0004526">
    <property type="term" value="F:ribonuclease P activity"/>
    <property type="evidence" value="ECO:0007669"/>
    <property type="project" value="UniProtKB-UniRule"/>
</dbReference>
<keyword evidence="5 7" id="KW-0378">Hydrolase</keyword>
<comment type="subunit">
    <text evidence="7">Consists of a catalytic RNA component (M1 or rnpB) and a protein subunit.</text>
</comment>
<accession>A0A6J4ISN8</accession>
<evidence type="ECO:0000256" key="9">
    <source>
        <dbReference type="SAM" id="MobiDB-lite"/>
    </source>
</evidence>
<dbReference type="GO" id="GO:0042781">
    <property type="term" value="F:3'-tRNA processing endoribonuclease activity"/>
    <property type="evidence" value="ECO:0007669"/>
    <property type="project" value="TreeGrafter"/>
</dbReference>
<evidence type="ECO:0000313" key="10">
    <source>
        <dbReference type="EMBL" id="CAA9259012.1"/>
    </source>
</evidence>
<dbReference type="EMBL" id="CADCTE010000144">
    <property type="protein sequence ID" value="CAA9259012.1"/>
    <property type="molecule type" value="Genomic_DNA"/>
</dbReference>
<proteinExistence type="inferred from homology"/>
<dbReference type="PANTHER" id="PTHR33992:SF1">
    <property type="entry name" value="RIBONUCLEASE P PROTEIN COMPONENT"/>
    <property type="match status" value="1"/>
</dbReference>
<evidence type="ECO:0000256" key="4">
    <source>
        <dbReference type="ARBA" id="ARBA00022759"/>
    </source>
</evidence>
<dbReference type="InterPro" id="IPR014721">
    <property type="entry name" value="Ribsml_uS5_D2-typ_fold_subgr"/>
</dbReference>
<evidence type="ECO:0000256" key="8">
    <source>
        <dbReference type="NCBIfam" id="TIGR00188"/>
    </source>
</evidence>
<dbReference type="EC" id="3.1.26.5" evidence="7 8"/>
<dbReference type="Gene3D" id="3.30.230.10">
    <property type="match status" value="1"/>
</dbReference>
<dbReference type="NCBIfam" id="TIGR00188">
    <property type="entry name" value="rnpA"/>
    <property type="match status" value="1"/>
</dbReference>
<dbReference type="Pfam" id="PF00825">
    <property type="entry name" value="Ribonuclease_P"/>
    <property type="match status" value="1"/>
</dbReference>
<dbReference type="RefSeq" id="WP_294568716.1">
    <property type="nucleotide sequence ID" value="NZ_CADCTE010000144.1"/>
</dbReference>
<dbReference type="InterPro" id="IPR020568">
    <property type="entry name" value="Ribosomal_Su5_D2-typ_SF"/>
</dbReference>
<dbReference type="InterPro" id="IPR000100">
    <property type="entry name" value="RNase_P"/>
</dbReference>
<keyword evidence="6 7" id="KW-0694">RNA-binding</keyword>
<keyword evidence="4 7" id="KW-0255">Endonuclease</keyword>
<keyword evidence="2 7" id="KW-0819">tRNA processing</keyword>
<evidence type="ECO:0000256" key="3">
    <source>
        <dbReference type="ARBA" id="ARBA00022722"/>
    </source>
</evidence>
<name>A0A6J4ISN8_9MICC</name>
<dbReference type="PANTHER" id="PTHR33992">
    <property type="entry name" value="RIBONUCLEASE P PROTEIN COMPONENT"/>
    <property type="match status" value="1"/>
</dbReference>
<reference evidence="10" key="1">
    <citation type="submission" date="2020-02" db="EMBL/GenBank/DDBJ databases">
        <authorList>
            <person name="Meier V. D."/>
        </authorList>
    </citation>
    <scope>NUCLEOTIDE SEQUENCE</scope>
    <source>
        <strain evidence="10">AVDCRST_MAG83</strain>
    </source>
</reference>
<dbReference type="GO" id="GO:0000049">
    <property type="term" value="F:tRNA binding"/>
    <property type="evidence" value="ECO:0007669"/>
    <property type="project" value="UniProtKB-UniRule"/>
</dbReference>
<evidence type="ECO:0000256" key="7">
    <source>
        <dbReference type="HAMAP-Rule" id="MF_00227"/>
    </source>
</evidence>
<dbReference type="InterPro" id="IPR020539">
    <property type="entry name" value="RNase_P_CS"/>
</dbReference>
<organism evidence="10">
    <name type="scientific">uncultured Arthrobacter sp</name>
    <dbReference type="NCBI Taxonomy" id="114050"/>
    <lineage>
        <taxon>Bacteria</taxon>
        <taxon>Bacillati</taxon>
        <taxon>Actinomycetota</taxon>
        <taxon>Actinomycetes</taxon>
        <taxon>Micrococcales</taxon>
        <taxon>Micrococcaceae</taxon>
        <taxon>Arthrobacter</taxon>
        <taxon>environmental samples</taxon>
    </lineage>
</organism>
<sequence>MLAKIHRVRVAGDFSRTVRSGARSGRRNVVLYASRRALDEPTRCGFIVGKNVGNAVTRNLVKRRLRAAAAAFISRNPAGMDLVVRALPASALAGWNDLSRDFEKAAAGAVRRLGPEDDGRTGNEGGAAS</sequence>
<evidence type="ECO:0000256" key="5">
    <source>
        <dbReference type="ARBA" id="ARBA00022801"/>
    </source>
</evidence>
<gene>
    <name evidence="7" type="primary">rnpA</name>
    <name evidence="10" type="ORF">AVDCRST_MAG83-2932</name>
</gene>
<protein>
    <recommendedName>
        <fullName evidence="7 8">Ribonuclease P protein component</fullName>
        <shortName evidence="7">RNase P protein</shortName>
        <shortName evidence="7">RNaseP protein</shortName>
        <ecNumber evidence="7 8">3.1.26.5</ecNumber>
    </recommendedName>
    <alternativeName>
        <fullName evidence="7">Protein C5</fullName>
    </alternativeName>
</protein>
<evidence type="ECO:0000256" key="6">
    <source>
        <dbReference type="ARBA" id="ARBA00022884"/>
    </source>
</evidence>
<evidence type="ECO:0000256" key="2">
    <source>
        <dbReference type="ARBA" id="ARBA00022694"/>
    </source>
</evidence>
<dbReference type="HAMAP" id="MF_00227">
    <property type="entry name" value="RNase_P"/>
    <property type="match status" value="1"/>
</dbReference>
<comment type="catalytic activity">
    <reaction evidence="7">
        <text>Endonucleolytic cleavage of RNA, removing 5'-extranucleotides from tRNA precursor.</text>
        <dbReference type="EC" id="3.1.26.5"/>
    </reaction>
</comment>
<dbReference type="GO" id="GO:0030677">
    <property type="term" value="C:ribonuclease P complex"/>
    <property type="evidence" value="ECO:0007669"/>
    <property type="project" value="TreeGrafter"/>
</dbReference>
<dbReference type="AlphaFoldDB" id="A0A6J4ISN8"/>
<evidence type="ECO:0000256" key="1">
    <source>
        <dbReference type="ARBA" id="ARBA00002663"/>
    </source>
</evidence>
<comment type="similarity">
    <text evidence="7">Belongs to the RnpA family.</text>
</comment>